<dbReference type="PROSITE" id="PS00134">
    <property type="entry name" value="TRYPSIN_HIS"/>
    <property type="match status" value="1"/>
</dbReference>
<accession>A0ABD0STV8</accession>
<dbReference type="PROSITE" id="PS50240">
    <property type="entry name" value="TRYPSIN_DOM"/>
    <property type="match status" value="1"/>
</dbReference>
<evidence type="ECO:0000256" key="3">
    <source>
        <dbReference type="ARBA" id="ARBA00023157"/>
    </source>
</evidence>
<dbReference type="Pfam" id="PF00089">
    <property type="entry name" value="Trypsin"/>
    <property type="match status" value="1"/>
</dbReference>
<evidence type="ECO:0000313" key="11">
    <source>
        <dbReference type="Proteomes" id="UP001549921"/>
    </source>
</evidence>
<dbReference type="GO" id="GO:0006508">
    <property type="term" value="P:proteolysis"/>
    <property type="evidence" value="ECO:0007669"/>
    <property type="project" value="UniProtKB-KW"/>
</dbReference>
<comment type="function">
    <text evidence="5">Fibrinolytic activity; shows preferential cleavage of Arg-Gly bonds in all three fibrinogen chains. Contact with the caterpillars causes severe bleeding, due the anticoagulant effect of the protein.</text>
</comment>
<evidence type="ECO:0000256" key="6">
    <source>
        <dbReference type="ARBA" id="ARBA00084094"/>
    </source>
</evidence>
<dbReference type="GO" id="GO:0005576">
    <property type="term" value="C:extracellular region"/>
    <property type="evidence" value="ECO:0007669"/>
    <property type="project" value="UniProtKB-SubCell"/>
</dbReference>
<comment type="caution">
    <text evidence="10">The sequence shown here is derived from an EMBL/GenBank/DDBJ whole genome shotgun (WGS) entry which is preliminary data.</text>
</comment>
<dbReference type="InterPro" id="IPR001314">
    <property type="entry name" value="Peptidase_S1A"/>
</dbReference>
<gene>
    <name evidence="10" type="ORF">ABMA28_004023</name>
</gene>
<keyword evidence="6" id="KW-1205">Fibrinolytic toxin</keyword>
<dbReference type="InterPro" id="IPR018114">
    <property type="entry name" value="TRYPSIN_HIS"/>
</dbReference>
<proteinExistence type="predicted"/>
<dbReference type="PROSITE" id="PS00135">
    <property type="entry name" value="TRYPSIN_SER"/>
    <property type="match status" value="1"/>
</dbReference>
<keyword evidence="2" id="KW-0800">Toxin</keyword>
<evidence type="ECO:0000256" key="7">
    <source>
        <dbReference type="RuleBase" id="RU363034"/>
    </source>
</evidence>
<dbReference type="InterPro" id="IPR033116">
    <property type="entry name" value="TRYPSIN_SER"/>
</dbReference>
<evidence type="ECO:0000256" key="1">
    <source>
        <dbReference type="ARBA" id="ARBA00004239"/>
    </source>
</evidence>
<dbReference type="SUPFAM" id="SSF50494">
    <property type="entry name" value="Trypsin-like serine proteases"/>
    <property type="match status" value="1"/>
</dbReference>
<feature type="domain" description="Peptidase S1" evidence="9">
    <location>
        <begin position="54"/>
        <end position="291"/>
    </location>
</feature>
<evidence type="ECO:0000256" key="5">
    <source>
        <dbReference type="ARBA" id="ARBA00055534"/>
    </source>
</evidence>
<keyword evidence="3" id="KW-1015">Disulfide bond</keyword>
<protein>
    <recommendedName>
        <fullName evidence="9">Peptidase S1 domain-containing protein</fullName>
    </recommendedName>
</protein>
<comment type="subcellular location">
    <subcellularLocation>
        <location evidence="1">Secreted</location>
        <location evidence="1">Extracellular space</location>
    </subcellularLocation>
</comment>
<evidence type="ECO:0000256" key="4">
    <source>
        <dbReference type="ARBA" id="ARBA00023240"/>
    </source>
</evidence>
<dbReference type="PRINTS" id="PR00722">
    <property type="entry name" value="CHYMOTRYPSIN"/>
</dbReference>
<keyword evidence="8" id="KW-0732">Signal</keyword>
<dbReference type="InterPro" id="IPR001254">
    <property type="entry name" value="Trypsin_dom"/>
</dbReference>
<dbReference type="AlphaFoldDB" id="A0ABD0STV8"/>
<dbReference type="InterPro" id="IPR009003">
    <property type="entry name" value="Peptidase_S1_PA"/>
</dbReference>
<organism evidence="10 11">
    <name type="scientific">Loxostege sticticalis</name>
    <name type="common">Beet webworm moth</name>
    <dbReference type="NCBI Taxonomy" id="481309"/>
    <lineage>
        <taxon>Eukaryota</taxon>
        <taxon>Metazoa</taxon>
        <taxon>Ecdysozoa</taxon>
        <taxon>Arthropoda</taxon>
        <taxon>Hexapoda</taxon>
        <taxon>Insecta</taxon>
        <taxon>Pterygota</taxon>
        <taxon>Neoptera</taxon>
        <taxon>Endopterygota</taxon>
        <taxon>Lepidoptera</taxon>
        <taxon>Glossata</taxon>
        <taxon>Ditrysia</taxon>
        <taxon>Pyraloidea</taxon>
        <taxon>Crambidae</taxon>
        <taxon>Pyraustinae</taxon>
        <taxon>Loxostege</taxon>
    </lineage>
</organism>
<keyword evidence="7" id="KW-0720">Serine protease</keyword>
<dbReference type="EMBL" id="JBEDNZ010000015">
    <property type="protein sequence ID" value="KAL0829186.1"/>
    <property type="molecule type" value="Genomic_DNA"/>
</dbReference>
<dbReference type="CDD" id="cd00190">
    <property type="entry name" value="Tryp_SPc"/>
    <property type="match status" value="1"/>
</dbReference>
<evidence type="ECO:0000256" key="2">
    <source>
        <dbReference type="ARBA" id="ARBA00022656"/>
    </source>
</evidence>
<dbReference type="GO" id="GO:0090729">
    <property type="term" value="F:toxin activity"/>
    <property type="evidence" value="ECO:0007669"/>
    <property type="project" value="UniProtKB-KW"/>
</dbReference>
<feature type="chain" id="PRO_5044817964" description="Peptidase S1 domain-containing protein" evidence="8">
    <location>
        <begin position="17"/>
        <end position="291"/>
    </location>
</feature>
<sequence length="291" mass="30836">MKFLVVLLAVASVAYSKVLSVPDNITAYGYLKNSIAEGERIRALEEKFEAEQRIVGGVPAGLGQYPYQAGLIIDIIGFEGRGICGGSLISANRVISAAHCWFDGTHQGWRVEVVLGSITLFSGGNRQHTSVFINHPNWFPALVRNDVAVIYLPNSVGFNNNIAPVSLPQGAELQENFAGVSAIASGFGLTADGGSISQSQFLSHVRLNVIANSVCRFGFPLWLQDSNICTSGVGGASTCQGDSGGPLVLTRGNRRILIGVTSFGSALGCEAGFPAVYARTTSFMSFFNSHL</sequence>
<dbReference type="Proteomes" id="UP001549921">
    <property type="component" value="Unassembled WGS sequence"/>
</dbReference>
<dbReference type="PANTHER" id="PTHR24252">
    <property type="entry name" value="ACROSIN-RELATED"/>
    <property type="match status" value="1"/>
</dbReference>
<dbReference type="PANTHER" id="PTHR24252:SF7">
    <property type="entry name" value="HYALIN"/>
    <property type="match status" value="1"/>
</dbReference>
<dbReference type="GO" id="GO:0008236">
    <property type="term" value="F:serine-type peptidase activity"/>
    <property type="evidence" value="ECO:0007669"/>
    <property type="project" value="UniProtKB-KW"/>
</dbReference>
<dbReference type="SMART" id="SM00020">
    <property type="entry name" value="Tryp_SPc"/>
    <property type="match status" value="1"/>
</dbReference>
<reference evidence="10 11" key="1">
    <citation type="submission" date="2024-06" db="EMBL/GenBank/DDBJ databases">
        <title>A chromosome-level genome assembly of beet webworm, Loxostege sticticalis.</title>
        <authorList>
            <person name="Zhang Y."/>
        </authorList>
    </citation>
    <scope>NUCLEOTIDE SEQUENCE [LARGE SCALE GENOMIC DNA]</scope>
    <source>
        <strain evidence="10">AQ028</strain>
        <tissue evidence="10">Male pupae</tissue>
    </source>
</reference>
<dbReference type="Gene3D" id="2.40.10.10">
    <property type="entry name" value="Trypsin-like serine proteases"/>
    <property type="match status" value="1"/>
</dbReference>
<name>A0ABD0STV8_LOXSC</name>
<dbReference type="InterPro" id="IPR043504">
    <property type="entry name" value="Peptidase_S1_PA_chymotrypsin"/>
</dbReference>
<evidence type="ECO:0000313" key="10">
    <source>
        <dbReference type="EMBL" id="KAL0829186.1"/>
    </source>
</evidence>
<evidence type="ECO:0000259" key="9">
    <source>
        <dbReference type="PROSITE" id="PS50240"/>
    </source>
</evidence>
<keyword evidence="7" id="KW-0645">Protease</keyword>
<evidence type="ECO:0000256" key="8">
    <source>
        <dbReference type="SAM" id="SignalP"/>
    </source>
</evidence>
<feature type="signal peptide" evidence="8">
    <location>
        <begin position="1"/>
        <end position="16"/>
    </location>
</feature>
<keyword evidence="7" id="KW-0378">Hydrolase</keyword>
<keyword evidence="4" id="KW-1199">Hemostasis impairing toxin</keyword>
<dbReference type="FunFam" id="2.40.10.10:FF:000068">
    <property type="entry name" value="transmembrane protease serine 2"/>
    <property type="match status" value="1"/>
</dbReference>